<feature type="transmembrane region" description="Helical" evidence="7">
    <location>
        <begin position="256"/>
        <end position="277"/>
    </location>
</feature>
<keyword evidence="5 7" id="KW-0472">Membrane</keyword>
<feature type="transmembrane region" description="Helical" evidence="7">
    <location>
        <begin position="159"/>
        <end position="176"/>
    </location>
</feature>
<comment type="caution">
    <text evidence="8">The sequence shown here is derived from an EMBL/GenBank/DDBJ whole genome shotgun (WGS) entry which is preliminary data.</text>
</comment>
<keyword evidence="3 7" id="KW-0812">Transmembrane</keyword>
<keyword evidence="4 7" id="KW-1133">Transmembrane helix</keyword>
<name>A0A3N2RFF0_LYSEN</name>
<comment type="subcellular location">
    <subcellularLocation>
        <location evidence="1">Cell membrane</location>
        <topology evidence="1">Multi-pass membrane protein</topology>
    </subcellularLocation>
</comment>
<feature type="transmembrane region" description="Helical" evidence="7">
    <location>
        <begin position="439"/>
        <end position="459"/>
    </location>
</feature>
<reference evidence="8 9" key="1">
    <citation type="submission" date="2018-10" db="EMBL/GenBank/DDBJ databases">
        <title>The genome of Lysobacter enzymogenes OH11.</title>
        <authorList>
            <person name="Liu F."/>
            <person name="Zhao Y."/>
            <person name="Qian G."/>
            <person name="Chen Y."/>
            <person name="Xu H."/>
        </authorList>
    </citation>
    <scope>NUCLEOTIDE SEQUENCE [LARGE SCALE GENOMIC DNA]</scope>
    <source>
        <strain evidence="8 9">OH11</strain>
    </source>
</reference>
<accession>A0A3N2RFF0</accession>
<evidence type="ECO:0000256" key="4">
    <source>
        <dbReference type="ARBA" id="ARBA00022989"/>
    </source>
</evidence>
<evidence type="ECO:0000256" key="2">
    <source>
        <dbReference type="ARBA" id="ARBA00022475"/>
    </source>
</evidence>
<feature type="region of interest" description="Disordered" evidence="6">
    <location>
        <begin position="23"/>
        <end position="46"/>
    </location>
</feature>
<evidence type="ECO:0000256" key="5">
    <source>
        <dbReference type="ARBA" id="ARBA00023136"/>
    </source>
</evidence>
<evidence type="ECO:0000256" key="1">
    <source>
        <dbReference type="ARBA" id="ARBA00004651"/>
    </source>
</evidence>
<feature type="transmembrane region" description="Helical" evidence="7">
    <location>
        <begin position="345"/>
        <end position="365"/>
    </location>
</feature>
<feature type="transmembrane region" description="Helical" evidence="7">
    <location>
        <begin position="222"/>
        <end position="244"/>
    </location>
</feature>
<evidence type="ECO:0000313" key="8">
    <source>
        <dbReference type="EMBL" id="ROU06190.1"/>
    </source>
</evidence>
<feature type="transmembrane region" description="Helical" evidence="7">
    <location>
        <begin position="371"/>
        <end position="391"/>
    </location>
</feature>
<organism evidence="8 9">
    <name type="scientific">Lysobacter enzymogenes</name>
    <dbReference type="NCBI Taxonomy" id="69"/>
    <lineage>
        <taxon>Bacteria</taxon>
        <taxon>Pseudomonadati</taxon>
        <taxon>Pseudomonadota</taxon>
        <taxon>Gammaproteobacteria</taxon>
        <taxon>Lysobacterales</taxon>
        <taxon>Lysobacteraceae</taxon>
        <taxon>Lysobacter</taxon>
    </lineage>
</organism>
<sequence length="532" mass="56084">MRHASFCDANHFNRAIFLNEPTEQGRASAPRRRRHGPARPSPRIAAQGPGMLIRQTALYLPAQLLGPLAQLAAIVLWTHWLDPGEFGAFTLALAAQEAVYLLFLAFWSYYLLRFLPGADALARERMDTFEGWVLLANLALQAAALALVLRYLAGTPPGAAAFAVLFAFAFTRSYCTHLAERAKAGNDILAYTALQCGGPIGGLALGWLWAHLSRDGAARIGPLQVLGAYAIAQAASLLFALLRLPLRWRLRRVDRGLLRAVASYGLPLALSGALAWVPGNGIRFVVEHGLGLAAVGLFAAGWTLGQRACAFAAMLVTAAAFPIALRLEASGERERALRQLADNGALLCAVLLPSAAGLIALSAPLSRLAVSAPYVADTLVILPIAVLAGLVKNLRSHFANQAFLLARKTGWTLAIDALETALFLIGAALGLRALGLAGAAWGALAAVTVGAALSFFVAVRRLGMPLPAAHLARIVLASAAMSAALALLPPLAGWPALILATAFGGAVYAGALALCYRGHLRELRGRLPFLSR</sequence>
<proteinExistence type="predicted"/>
<feature type="transmembrane region" description="Helical" evidence="7">
    <location>
        <begin position="494"/>
        <end position="516"/>
    </location>
</feature>
<keyword evidence="2" id="KW-1003">Cell membrane</keyword>
<evidence type="ECO:0000256" key="3">
    <source>
        <dbReference type="ARBA" id="ARBA00022692"/>
    </source>
</evidence>
<evidence type="ECO:0008006" key="10">
    <source>
        <dbReference type="Google" id="ProtNLM"/>
    </source>
</evidence>
<evidence type="ECO:0000313" key="9">
    <source>
        <dbReference type="Proteomes" id="UP000275910"/>
    </source>
</evidence>
<feature type="transmembrane region" description="Helical" evidence="7">
    <location>
        <begin position="471"/>
        <end position="488"/>
    </location>
</feature>
<protein>
    <recommendedName>
        <fullName evidence="10">Polysaccharide biosynthesis protein</fullName>
    </recommendedName>
</protein>
<dbReference type="PANTHER" id="PTHR30250">
    <property type="entry name" value="PST FAMILY PREDICTED COLANIC ACID TRANSPORTER"/>
    <property type="match status" value="1"/>
</dbReference>
<evidence type="ECO:0000256" key="7">
    <source>
        <dbReference type="SAM" id="Phobius"/>
    </source>
</evidence>
<feature type="transmembrane region" description="Helical" evidence="7">
    <location>
        <begin position="411"/>
        <end position="433"/>
    </location>
</feature>
<dbReference type="PANTHER" id="PTHR30250:SF31">
    <property type="entry name" value="INNER MEMBRANE PROTEIN YGHQ"/>
    <property type="match status" value="1"/>
</dbReference>
<feature type="transmembrane region" description="Helical" evidence="7">
    <location>
        <begin position="86"/>
        <end position="112"/>
    </location>
</feature>
<feature type="transmembrane region" description="Helical" evidence="7">
    <location>
        <begin position="132"/>
        <end position="153"/>
    </location>
</feature>
<dbReference type="GO" id="GO:0005886">
    <property type="term" value="C:plasma membrane"/>
    <property type="evidence" value="ECO:0007669"/>
    <property type="project" value="UniProtKB-SubCell"/>
</dbReference>
<feature type="transmembrane region" description="Helical" evidence="7">
    <location>
        <begin position="188"/>
        <end position="210"/>
    </location>
</feature>
<dbReference type="Proteomes" id="UP000275910">
    <property type="component" value="Unassembled WGS sequence"/>
</dbReference>
<dbReference type="EMBL" id="RCTY01000036">
    <property type="protein sequence ID" value="ROU06190.1"/>
    <property type="molecule type" value="Genomic_DNA"/>
</dbReference>
<dbReference type="AlphaFoldDB" id="A0A3N2RFF0"/>
<feature type="transmembrane region" description="Helical" evidence="7">
    <location>
        <begin position="57"/>
        <end position="80"/>
    </location>
</feature>
<gene>
    <name evidence="8" type="ORF">D9T17_14675</name>
</gene>
<dbReference type="InterPro" id="IPR050833">
    <property type="entry name" value="Poly_Biosynth_Transport"/>
</dbReference>
<evidence type="ECO:0000256" key="6">
    <source>
        <dbReference type="SAM" id="MobiDB-lite"/>
    </source>
</evidence>